<sequence>MPYISCLDGWTRNQKSRYISKRSTLDKSITAGLQVSTANYVTPTKFKWTCHFQVEDKIRSPHVTFDYFKVQLCGCKADH</sequence>
<keyword evidence="2" id="KW-1185">Reference proteome</keyword>
<reference evidence="1 2" key="2">
    <citation type="journal article" date="2022" name="Mol. Ecol. Resour.">
        <title>The genomes of chicory, endive, great burdock and yacon provide insights into Asteraceae paleo-polyploidization history and plant inulin production.</title>
        <authorList>
            <person name="Fan W."/>
            <person name="Wang S."/>
            <person name="Wang H."/>
            <person name="Wang A."/>
            <person name="Jiang F."/>
            <person name="Liu H."/>
            <person name="Zhao H."/>
            <person name="Xu D."/>
            <person name="Zhang Y."/>
        </authorList>
    </citation>
    <scope>NUCLEOTIDE SEQUENCE [LARGE SCALE GENOMIC DNA]</scope>
    <source>
        <strain evidence="2">cv. Punajuju</strain>
        <tissue evidence="1">Leaves</tissue>
    </source>
</reference>
<dbReference type="EMBL" id="CM042014">
    <property type="protein sequence ID" value="KAI3722391.1"/>
    <property type="molecule type" value="Genomic_DNA"/>
</dbReference>
<comment type="caution">
    <text evidence="1">The sequence shown here is derived from an EMBL/GenBank/DDBJ whole genome shotgun (WGS) entry which is preliminary data.</text>
</comment>
<accession>A0ACB9BK46</accession>
<organism evidence="1 2">
    <name type="scientific">Cichorium intybus</name>
    <name type="common">Chicory</name>
    <dbReference type="NCBI Taxonomy" id="13427"/>
    <lineage>
        <taxon>Eukaryota</taxon>
        <taxon>Viridiplantae</taxon>
        <taxon>Streptophyta</taxon>
        <taxon>Embryophyta</taxon>
        <taxon>Tracheophyta</taxon>
        <taxon>Spermatophyta</taxon>
        <taxon>Magnoliopsida</taxon>
        <taxon>eudicotyledons</taxon>
        <taxon>Gunneridae</taxon>
        <taxon>Pentapetalae</taxon>
        <taxon>asterids</taxon>
        <taxon>campanulids</taxon>
        <taxon>Asterales</taxon>
        <taxon>Asteraceae</taxon>
        <taxon>Cichorioideae</taxon>
        <taxon>Cichorieae</taxon>
        <taxon>Cichoriinae</taxon>
        <taxon>Cichorium</taxon>
    </lineage>
</organism>
<gene>
    <name evidence="1" type="ORF">L2E82_33429</name>
</gene>
<dbReference type="Proteomes" id="UP001055811">
    <property type="component" value="Linkage Group LG06"/>
</dbReference>
<protein>
    <submittedName>
        <fullName evidence="1">Uncharacterized protein</fullName>
    </submittedName>
</protein>
<proteinExistence type="predicted"/>
<reference evidence="2" key="1">
    <citation type="journal article" date="2022" name="Mol. Ecol. Resour.">
        <title>The genomes of chicory, endive, great burdock and yacon provide insights into Asteraceae palaeo-polyploidization history and plant inulin production.</title>
        <authorList>
            <person name="Fan W."/>
            <person name="Wang S."/>
            <person name="Wang H."/>
            <person name="Wang A."/>
            <person name="Jiang F."/>
            <person name="Liu H."/>
            <person name="Zhao H."/>
            <person name="Xu D."/>
            <person name="Zhang Y."/>
        </authorList>
    </citation>
    <scope>NUCLEOTIDE SEQUENCE [LARGE SCALE GENOMIC DNA]</scope>
    <source>
        <strain evidence="2">cv. Punajuju</strain>
    </source>
</reference>
<evidence type="ECO:0000313" key="2">
    <source>
        <dbReference type="Proteomes" id="UP001055811"/>
    </source>
</evidence>
<evidence type="ECO:0000313" key="1">
    <source>
        <dbReference type="EMBL" id="KAI3722391.1"/>
    </source>
</evidence>
<name>A0ACB9BK46_CICIN</name>